<keyword evidence="2" id="KW-1185">Reference proteome</keyword>
<proteinExistence type="predicted"/>
<name>A0A6A5BKM0_NAEFO</name>
<evidence type="ECO:0000313" key="1">
    <source>
        <dbReference type="EMBL" id="KAF0978543.1"/>
    </source>
</evidence>
<dbReference type="VEuPathDB" id="AmoebaDB:NF0007470"/>
<dbReference type="Pfam" id="PF13540">
    <property type="entry name" value="RCC1_2"/>
    <property type="match status" value="1"/>
</dbReference>
<dbReference type="VEuPathDB" id="AmoebaDB:NfTy_042230"/>
<reference evidence="1 2" key="1">
    <citation type="journal article" date="2019" name="Sci. Rep.">
        <title>Nanopore sequencing improves the draft genome of the human pathogenic amoeba Naegleria fowleri.</title>
        <authorList>
            <person name="Liechti N."/>
            <person name="Schurch N."/>
            <person name="Bruggmann R."/>
            <person name="Wittwer M."/>
        </authorList>
    </citation>
    <scope>NUCLEOTIDE SEQUENCE [LARGE SCALE GENOMIC DNA]</scope>
    <source>
        <strain evidence="1 2">ATCC 30894</strain>
    </source>
</reference>
<dbReference type="EMBL" id="VFQX01000029">
    <property type="protein sequence ID" value="KAF0978543.1"/>
    <property type="molecule type" value="Genomic_DNA"/>
</dbReference>
<dbReference type="RefSeq" id="XP_044563256.1">
    <property type="nucleotide sequence ID" value="XM_044705549.1"/>
</dbReference>
<dbReference type="GeneID" id="68109581"/>
<organism evidence="1 2">
    <name type="scientific">Naegleria fowleri</name>
    <name type="common">Brain eating amoeba</name>
    <dbReference type="NCBI Taxonomy" id="5763"/>
    <lineage>
        <taxon>Eukaryota</taxon>
        <taxon>Discoba</taxon>
        <taxon>Heterolobosea</taxon>
        <taxon>Tetramitia</taxon>
        <taxon>Eutetramitia</taxon>
        <taxon>Vahlkampfiidae</taxon>
        <taxon>Naegleria</taxon>
    </lineage>
</organism>
<sequence length="456" mass="51269">MMKSSHSSSFDTSLSGNGTYLLMSSNWSSWVYSGYEGSIQADKDPNKTRDDHSQFRHFKFYSKEIFDEINRIGISKIAGGDNHMFLLLNNGDAYGYGWDEYNQCLTSTIHNNRFGNGIGNRDPLVKCALHHIQDIYCGANFTYALVKEHFSEDSRDFQMYSAGWNNDRCCSQGVDSHGSSRPLGKVYCTDEHDQIMLFPPHDERVLCVHCAGCSVASLTVSRSNPSKKKVYRCGVFTGFPNPNSNEKTYGCLKYTPVKNETILPGAISLALCSGSLIVLCEDLSAFVLGKEIKLSIPIRKAFQLETGCVYMTEENNIYNCSNILSLDTSKDVKWTIPNFSPESKNNNSGPFETLHARGSRAIGILSDTCDALIFNQVSIHIDHSNLNRTSIAEMLSEDDQFRLLRGKSLEMQIICCRSCSFVLIKPVKKDDAMRRKLFMQTQNLGNPFVDINVVWY</sequence>
<comment type="caution">
    <text evidence="1">The sequence shown here is derived from an EMBL/GenBank/DDBJ whole genome shotgun (WGS) entry which is preliminary data.</text>
</comment>
<dbReference type="VEuPathDB" id="AmoebaDB:FDP41_002363"/>
<dbReference type="Gene3D" id="2.130.10.30">
    <property type="entry name" value="Regulator of chromosome condensation 1/beta-lactamase-inhibitor protein II"/>
    <property type="match status" value="1"/>
</dbReference>
<accession>A0A6A5BKM0</accession>
<protein>
    <submittedName>
        <fullName evidence="1">Uncharacterized protein</fullName>
    </submittedName>
</protein>
<dbReference type="InterPro" id="IPR009091">
    <property type="entry name" value="RCC1/BLIP-II"/>
</dbReference>
<dbReference type="AlphaFoldDB" id="A0A6A5BKM0"/>
<evidence type="ECO:0000313" key="2">
    <source>
        <dbReference type="Proteomes" id="UP000444721"/>
    </source>
</evidence>
<gene>
    <name evidence="1" type="ORF">FDP41_002363</name>
</gene>
<dbReference type="SUPFAM" id="SSF50985">
    <property type="entry name" value="RCC1/BLIP-II"/>
    <property type="match status" value="1"/>
</dbReference>
<dbReference type="Proteomes" id="UP000444721">
    <property type="component" value="Unassembled WGS sequence"/>
</dbReference>
<dbReference type="OrthoDB" id="10266803at2759"/>